<comment type="caution">
    <text evidence="1">The sequence shown here is derived from an EMBL/GenBank/DDBJ whole genome shotgun (WGS) entry which is preliminary data.</text>
</comment>
<dbReference type="AlphaFoldDB" id="A0A7K0C702"/>
<dbReference type="EMBL" id="WEGH01000006">
    <property type="protein sequence ID" value="MQY09241.1"/>
    <property type="molecule type" value="Genomic_DNA"/>
</dbReference>
<evidence type="ECO:0000313" key="2">
    <source>
        <dbReference type="Proteomes" id="UP000487268"/>
    </source>
</evidence>
<protein>
    <submittedName>
        <fullName evidence="1">Uncharacterized protein</fullName>
    </submittedName>
</protein>
<organism evidence="1 2">
    <name type="scientific">Actinomadura macrotermitis</name>
    <dbReference type="NCBI Taxonomy" id="2585200"/>
    <lineage>
        <taxon>Bacteria</taxon>
        <taxon>Bacillati</taxon>
        <taxon>Actinomycetota</taxon>
        <taxon>Actinomycetes</taxon>
        <taxon>Streptosporangiales</taxon>
        <taxon>Thermomonosporaceae</taxon>
        <taxon>Actinomadura</taxon>
    </lineage>
</organism>
<sequence>MSMTVAGNIHRTERAAVEALAGALAGSGRPLMVANALSGLVEGRSAVETDQSPEVRPGSDRGGIENLALDYVGQGCERAHPVRAVCARAR</sequence>
<reference evidence="1 2" key="1">
    <citation type="submission" date="2019-10" db="EMBL/GenBank/DDBJ databases">
        <title>Actinomadura rubteroloni sp. nov. and Actinomadura macrotermitis sp. nov., isolated from the gut of fungus growing-termite Macrotermes natalensis.</title>
        <authorList>
            <person name="Benndorf R."/>
            <person name="Martin K."/>
            <person name="Kuefner M."/>
            <person name="De Beer W."/>
            <person name="Kaster A.-K."/>
            <person name="Vollmers J."/>
            <person name="Poulsen M."/>
            <person name="Beemelmanns C."/>
        </authorList>
    </citation>
    <scope>NUCLEOTIDE SEQUENCE [LARGE SCALE GENOMIC DNA]</scope>
    <source>
        <strain evidence="1 2">RB68</strain>
    </source>
</reference>
<gene>
    <name evidence="1" type="ORF">ACRB68_73560</name>
</gene>
<name>A0A7K0C702_9ACTN</name>
<proteinExistence type="predicted"/>
<evidence type="ECO:0000313" key="1">
    <source>
        <dbReference type="EMBL" id="MQY09241.1"/>
    </source>
</evidence>
<accession>A0A7K0C702</accession>
<dbReference type="Proteomes" id="UP000487268">
    <property type="component" value="Unassembled WGS sequence"/>
</dbReference>
<keyword evidence="2" id="KW-1185">Reference proteome</keyword>